<accession>A0A6F9DIC1</accession>
<reference evidence="4" key="1">
    <citation type="submission" date="2020-04" db="EMBL/GenBank/DDBJ databases">
        <authorList>
            <person name="Neveu A P."/>
        </authorList>
    </citation>
    <scope>NUCLEOTIDE SEQUENCE</scope>
    <source>
        <tissue evidence="4">Whole embryo</tissue>
    </source>
</reference>
<evidence type="ECO:0000256" key="2">
    <source>
        <dbReference type="SAM" id="MobiDB-lite"/>
    </source>
</evidence>
<gene>
    <name evidence="4" type="primary">LOC100184710</name>
</gene>
<feature type="region of interest" description="Disordered" evidence="2">
    <location>
        <begin position="81"/>
        <end position="105"/>
    </location>
</feature>
<dbReference type="Pfam" id="PF03445">
    <property type="entry name" value="DUF294"/>
    <property type="match status" value="1"/>
</dbReference>
<feature type="region of interest" description="Disordered" evidence="2">
    <location>
        <begin position="917"/>
        <end position="941"/>
    </location>
</feature>
<evidence type="ECO:0000313" key="4">
    <source>
        <dbReference type="EMBL" id="CAB3262889.1"/>
    </source>
</evidence>
<protein>
    <submittedName>
        <fullName evidence="4">Uncharacterized protein LOC100184710</fullName>
    </submittedName>
</protein>
<feature type="region of interest" description="Disordered" evidence="2">
    <location>
        <begin position="301"/>
        <end position="326"/>
    </location>
</feature>
<dbReference type="InterPro" id="IPR005105">
    <property type="entry name" value="GlnD_Uridyltrans_N"/>
</dbReference>
<feature type="region of interest" description="Disordered" evidence="2">
    <location>
        <begin position="645"/>
        <end position="671"/>
    </location>
</feature>
<dbReference type="EMBL" id="LR787027">
    <property type="protein sequence ID" value="CAB3262889.1"/>
    <property type="molecule type" value="mRNA"/>
</dbReference>
<dbReference type="GO" id="GO:0008773">
    <property type="term" value="F:[protein-PII] uridylyltransferase activity"/>
    <property type="evidence" value="ECO:0007669"/>
    <property type="project" value="InterPro"/>
</dbReference>
<feature type="domain" description="Protein-PII uridylyltransferase N-terminal" evidence="3">
    <location>
        <begin position="1626"/>
        <end position="1712"/>
    </location>
</feature>
<sequence>MASHVRLPTDEGNDDKELIAIYDDLLQYFIPFGYSRHQLVEAIKEANVGPQLNDFNVNRLFEFLSFQNEVTFEESKTTCKNVENESGEGNSKSLRDQLSSVSIQKPDPTIPDKAQLIECGTDRKASKAPQAKDETLANSFDQMVMQLQILGYSNSEVRQAIMKSNVSPFITDENINKVVEYLENPQQNKKDMNMSACSANCEQDFVINITNTPIAHHTPPQISVAPISDSSTSAKIRASHYKKSLLQDNCVTSSSSLISMPRPVVQSDEFYSLPKHLSSKNEIEDMSLLQDQTVSSTLTIDRKPLPTPLHINDPANDENKPTDIKTNSTARQNDVVVNQFDTVSNMDDLPKTHSLNFPAVRGLKINENKGQSLPIIPSTPDQTDSQPYISDPTVHMIVFDHQPFHAQDETQASDEILHSVSLELHKSQDSDPVSAPNSNAHEVNEADEIEHLRSKVVPFEENTKSGDSSCPESCDADSESIHSYTLLSDPSVIVQELPLDDLPSKGKNGYENHSFLMLHSDEIKSNSSADFVANSNQPVDILSDPFLVSGSLTKDNKIPTGRNPTEIEHGDVKLSEVTQNPETSLDKIKACADIPTTSKETSENTLLREVGFNPFAQGDSMSSNEYSTIDIYNYKGPYDVSSPYSLPSFSKPQSSPVVNKTNENDSSESKTKLVKITPAELRKQLSKEYMKESQEQNFKTSAEEKPMVPLNPIPSSQKESDTKLLSAEFRSLIDRTRLLGYSEERIIEAIVKTNVNPNVNDTSIGTLSDYLDSHEPTEARKSEGSNLTDVNTATTNNFSLEDNLDDVTCTDGTALPPAFVTSTPILQKLDKQPLLEHGIIETPAKAPAPALIPDLPQPKCFESGEPLSFSQSNNNNNGIRSLQYSAFDLATHDNYSSLPATLNRDVSPEKRLQHTLQGTGENTKTPVAKPTSFDPADVTDEPKTPEIVKQIVSCIVDSLPIGEEPIGKLEDNVLETSFQTTCPSDDEVVFSVVSELVDIAVEQEMVLDEVEKSRNLLKEELSDEFGGLITKVQKLGFSRSMVERAIEATNVNPGVGDVSVGVIVDYLEQMSFGSHQSETENEIIEDDTLAEDEVKLLVSEMIAYIVNNESADTTQYMTMDGLNQFIPLYWLAQQEYAEARKKKLAKDPYHELVEKLETYKFKKKAIKAAIEETNVSPAVTEENILCLLEHLRMNTQVADNEGALVGSKEVQELEELVEEIPQIMNTMMVDGYSDMVKYFLEKRYSQLLPAEFKPLVAWIQSHYKKNEWSKSDIKQAILLTHVSPNPCEESFQKVHSFLTQQKPEIDGKVVMVVKLKIEGMMEKTPDVETDVTNFLMNEDFFQECLLGDEGSDRLEVQSTAYGLLKMSDVLPDMLQFVQSYCFLPEEPNAENAEKEPSLKIEDVPKDDSYHMNVLKEVSEEEWDLSRQLRSICDANGKEEDPLKSVPILYKLGRIYRLKSPDKIHLLRSAALFNAALVRIPKDSKLQEMKHEIKEELYEMKHEIKEDLYELCKHVLYLSGGKGSANLLDASEAFFKEVENMRKKSRESLLSLEKVNGKNAFYQEDMDAFKAQLINAEQSHETFERKFDLIGDIVEKAFDPIKSFIEMVELLYEENPDIKAQEEQKIKQMSEIQEGISQDYSYIMRQISDYCVDVLGDPPCKFAQIGMGSLARKEVTPFSDFENAILIENGTEAIKEYFRWYSVIFQMVLINFGETILPCLAIPSLNDFHQAGECWFFDAYSGNGISFDGTMPHACKSPLGWQHGTPNNPGIPKELIQTVGKMAEFVDCKDKTEDFHLSDMLMCTCFVAGSVELYESFQELVKKKVEGMLDESFNDEIFTTLAQDMVKFNGLKSFSNLLLSVKWNVKQVIYRSTTIFIAALGRKHHLQSTSSFEIISELLKKDIIQSHVAHKLKYAIALACEIRLRVYLDKNRQDDWINSDELPLCDLVMLFDWIGVRSTYEYFSIVVYLNMCVSSILEHNEIIPQLPERGLFICLPHLLEYIVHCIDVSFKVGCKMLLGLGNMHLTQLFDEEDEEAMDIEAILKIVKEKIDPENSKQVVAALSEFGNFLTGQGLFVEALICGIVEIYLQMTFLEDQSFNLVKWSRNFIGNMCETLTMLQDNWQTLHWIMEYGQVTDEE</sequence>
<feature type="region of interest" description="Disordered" evidence="2">
    <location>
        <begin position="693"/>
        <end position="719"/>
    </location>
</feature>
<evidence type="ECO:0000256" key="1">
    <source>
        <dbReference type="SAM" id="Coils"/>
    </source>
</evidence>
<feature type="compositionally biased region" description="Polar residues" evidence="2">
    <location>
        <begin position="645"/>
        <end position="661"/>
    </location>
</feature>
<name>A0A6F9DIC1_9ASCI</name>
<dbReference type="PANTHER" id="PTHR19959:SF119">
    <property type="entry name" value="FUNGAL LIPASE-LIKE DOMAIN-CONTAINING PROTEIN"/>
    <property type="match status" value="1"/>
</dbReference>
<keyword evidence="1" id="KW-0175">Coiled coil</keyword>
<evidence type="ECO:0000259" key="3">
    <source>
        <dbReference type="Pfam" id="PF03445"/>
    </source>
</evidence>
<proteinExistence type="evidence at transcript level"/>
<dbReference type="PANTHER" id="PTHR19959">
    <property type="entry name" value="KINESIN LIGHT CHAIN"/>
    <property type="match status" value="1"/>
</dbReference>
<feature type="region of interest" description="Disordered" evidence="2">
    <location>
        <begin position="425"/>
        <end position="448"/>
    </location>
</feature>
<feature type="coiled-coil region" evidence="1">
    <location>
        <begin position="1551"/>
        <end position="1585"/>
    </location>
</feature>
<organism evidence="4">
    <name type="scientific">Phallusia mammillata</name>
    <dbReference type="NCBI Taxonomy" id="59560"/>
    <lineage>
        <taxon>Eukaryota</taxon>
        <taxon>Metazoa</taxon>
        <taxon>Chordata</taxon>
        <taxon>Tunicata</taxon>
        <taxon>Ascidiacea</taxon>
        <taxon>Phlebobranchia</taxon>
        <taxon>Ascidiidae</taxon>
        <taxon>Phallusia</taxon>
    </lineage>
</organism>
<feature type="compositionally biased region" description="Polar residues" evidence="2">
    <location>
        <begin position="87"/>
        <end position="103"/>
    </location>
</feature>